<dbReference type="InterPro" id="IPR050565">
    <property type="entry name" value="LYPA1-2/EST-like"/>
</dbReference>
<dbReference type="InterPro" id="IPR029058">
    <property type="entry name" value="AB_hydrolase_fold"/>
</dbReference>
<feature type="domain" description="Phospholipase/carboxylesterase/thioesterase" evidence="3">
    <location>
        <begin position="34"/>
        <end position="232"/>
    </location>
</feature>
<dbReference type="Gene3D" id="3.40.50.1820">
    <property type="entry name" value="alpha/beta hydrolase"/>
    <property type="match status" value="1"/>
</dbReference>
<dbReference type="AlphaFoldDB" id="A0A382W0Y7"/>
<evidence type="ECO:0000256" key="1">
    <source>
        <dbReference type="ARBA" id="ARBA00006499"/>
    </source>
</evidence>
<sequence>MKKTLFIVLLFGFWSCEKEVLNYEINLSDENLFNTPLIVLMHGYGGNAYNFKKGIGENGDFDSQISIIYLEAPFKIVPLMNKKVWYDFEISNGDTISNQEQINISTDKILKTIKRIIKENDIKSKNLYIGGHSQGGIMAYKIALGNPALFEGFIASSARLPVEYSIKDELAEYQNIKALIIHGKNDNVLDVKFARAGKNLLDKLGIQTQYLVKDNGHSLVPDFAMLIQNWIEDI</sequence>
<reference evidence="4" key="1">
    <citation type="submission" date="2018-05" db="EMBL/GenBank/DDBJ databases">
        <authorList>
            <person name="Lanie J.A."/>
            <person name="Ng W.-L."/>
            <person name="Kazmierczak K.M."/>
            <person name="Andrzejewski T.M."/>
            <person name="Davidsen T.M."/>
            <person name="Wayne K.J."/>
            <person name="Tettelin H."/>
            <person name="Glass J.I."/>
            <person name="Rusch D."/>
            <person name="Podicherti R."/>
            <person name="Tsui H.-C.T."/>
            <person name="Winkler M.E."/>
        </authorList>
    </citation>
    <scope>NUCLEOTIDE SEQUENCE</scope>
</reference>
<dbReference type="PANTHER" id="PTHR10655">
    <property type="entry name" value="LYSOPHOSPHOLIPASE-RELATED"/>
    <property type="match status" value="1"/>
</dbReference>
<dbReference type="EMBL" id="UINC01156072">
    <property type="protein sequence ID" value="SVD52280.1"/>
    <property type="molecule type" value="Genomic_DNA"/>
</dbReference>
<keyword evidence="2" id="KW-0378">Hydrolase</keyword>
<organism evidence="4">
    <name type="scientific">marine metagenome</name>
    <dbReference type="NCBI Taxonomy" id="408172"/>
    <lineage>
        <taxon>unclassified sequences</taxon>
        <taxon>metagenomes</taxon>
        <taxon>ecological metagenomes</taxon>
    </lineage>
</organism>
<comment type="similarity">
    <text evidence="1">Belongs to the AB hydrolase superfamily. AB hydrolase 2 family.</text>
</comment>
<dbReference type="SUPFAM" id="SSF53474">
    <property type="entry name" value="alpha/beta-Hydrolases"/>
    <property type="match status" value="1"/>
</dbReference>
<evidence type="ECO:0000256" key="2">
    <source>
        <dbReference type="ARBA" id="ARBA00022801"/>
    </source>
</evidence>
<dbReference type="Pfam" id="PF02230">
    <property type="entry name" value="Abhydrolase_2"/>
    <property type="match status" value="1"/>
</dbReference>
<dbReference type="PANTHER" id="PTHR10655:SF17">
    <property type="entry name" value="LYSOPHOSPHOLIPASE-LIKE PROTEIN 1"/>
    <property type="match status" value="1"/>
</dbReference>
<accession>A0A382W0Y7</accession>
<evidence type="ECO:0000259" key="3">
    <source>
        <dbReference type="Pfam" id="PF02230"/>
    </source>
</evidence>
<evidence type="ECO:0000313" key="4">
    <source>
        <dbReference type="EMBL" id="SVD52280.1"/>
    </source>
</evidence>
<protein>
    <recommendedName>
        <fullName evidence="3">Phospholipase/carboxylesterase/thioesterase domain-containing protein</fullName>
    </recommendedName>
</protein>
<name>A0A382W0Y7_9ZZZZ</name>
<gene>
    <name evidence="4" type="ORF">METZ01_LOCUS405134</name>
</gene>
<proteinExistence type="inferred from homology"/>
<dbReference type="InterPro" id="IPR003140">
    <property type="entry name" value="PLipase/COase/thioEstase"/>
</dbReference>
<dbReference type="GO" id="GO:0016787">
    <property type="term" value="F:hydrolase activity"/>
    <property type="evidence" value="ECO:0007669"/>
    <property type="project" value="UniProtKB-KW"/>
</dbReference>